<evidence type="ECO:0000259" key="2">
    <source>
        <dbReference type="Pfam" id="PF07589"/>
    </source>
</evidence>
<evidence type="ECO:0000313" key="3">
    <source>
        <dbReference type="EMBL" id="MCE4555721.1"/>
    </source>
</evidence>
<sequence length="278" mass="28479">MKAALRCGAAVLGLVALALSGAAQAGGYGLTANVITEVTNFPAADRKDGNLWFDREPQAGQLQAVDRTAQLGPGVAAVGRFLGSTGLLKAYAGASYPFGGSGLATSTVSSSFYDTVMVTGAGLAVGTPVSYRVDFSIEGTVLGAAPDPTFGAIAEASVTLQDDYTYQSVKLNWGNRTQSPGVYSLVLDTKVGSAVVIYGSLAVGARVQGNSVTARSAAADFYNSAHYYITPSVAGLNTVGLSGHDFTAAPVPEPSTWALMALGLGWVAVRQRRASRRG</sequence>
<organism evidence="3 4">
    <name type="scientific">Pelomonas cellulosilytica</name>
    <dbReference type="NCBI Taxonomy" id="2906762"/>
    <lineage>
        <taxon>Bacteria</taxon>
        <taxon>Pseudomonadati</taxon>
        <taxon>Pseudomonadota</taxon>
        <taxon>Betaproteobacteria</taxon>
        <taxon>Burkholderiales</taxon>
        <taxon>Sphaerotilaceae</taxon>
        <taxon>Roseateles</taxon>
    </lineage>
</organism>
<dbReference type="InterPro" id="IPR013424">
    <property type="entry name" value="Ice-binding_C"/>
</dbReference>
<keyword evidence="4" id="KW-1185">Reference proteome</keyword>
<dbReference type="RefSeq" id="WP_233372765.1">
    <property type="nucleotide sequence ID" value="NZ_JAJTWU010000005.1"/>
</dbReference>
<dbReference type="EMBL" id="JAJTWU010000005">
    <property type="protein sequence ID" value="MCE4555721.1"/>
    <property type="molecule type" value="Genomic_DNA"/>
</dbReference>
<keyword evidence="1" id="KW-0732">Signal</keyword>
<evidence type="ECO:0000256" key="1">
    <source>
        <dbReference type="SAM" id="SignalP"/>
    </source>
</evidence>
<dbReference type="Pfam" id="PF07589">
    <property type="entry name" value="PEP-CTERM"/>
    <property type="match status" value="1"/>
</dbReference>
<protein>
    <submittedName>
        <fullName evidence="3">PEP-CTERM sorting domain-containing protein</fullName>
    </submittedName>
</protein>
<dbReference type="NCBIfam" id="TIGR02595">
    <property type="entry name" value="PEP_CTERM"/>
    <property type="match status" value="1"/>
</dbReference>
<feature type="signal peptide" evidence="1">
    <location>
        <begin position="1"/>
        <end position="25"/>
    </location>
</feature>
<feature type="chain" id="PRO_5045758592" evidence="1">
    <location>
        <begin position="26"/>
        <end position="278"/>
    </location>
</feature>
<proteinExistence type="predicted"/>
<comment type="caution">
    <text evidence="3">The sequence shown here is derived from an EMBL/GenBank/DDBJ whole genome shotgun (WGS) entry which is preliminary data.</text>
</comment>
<evidence type="ECO:0000313" key="4">
    <source>
        <dbReference type="Proteomes" id="UP001200741"/>
    </source>
</evidence>
<name>A0ABS8XY69_9BURK</name>
<dbReference type="Proteomes" id="UP001200741">
    <property type="component" value="Unassembled WGS sequence"/>
</dbReference>
<feature type="domain" description="Ice-binding protein C-terminal" evidence="2">
    <location>
        <begin position="250"/>
        <end position="273"/>
    </location>
</feature>
<accession>A0ABS8XY69</accession>
<reference evidence="3 4" key="1">
    <citation type="submission" date="2021-12" db="EMBL/GenBank/DDBJ databases">
        <title>Genome seq of P8.</title>
        <authorList>
            <person name="Seo T."/>
        </authorList>
    </citation>
    <scope>NUCLEOTIDE SEQUENCE [LARGE SCALE GENOMIC DNA]</scope>
    <source>
        <strain evidence="3 4">P8</strain>
    </source>
</reference>
<gene>
    <name evidence="3" type="ORF">LXT13_15040</name>
</gene>